<evidence type="ECO:0008006" key="5">
    <source>
        <dbReference type="Google" id="ProtNLM"/>
    </source>
</evidence>
<keyword evidence="4" id="KW-1185">Reference proteome</keyword>
<feature type="signal peptide" evidence="2">
    <location>
        <begin position="1"/>
        <end position="20"/>
    </location>
</feature>
<accession>A0ABV5V149</accession>
<keyword evidence="2" id="KW-0732">Signal</keyword>
<name>A0ABV5V149_9MICO</name>
<proteinExistence type="predicted"/>
<feature type="compositionally biased region" description="Low complexity" evidence="1">
    <location>
        <begin position="52"/>
        <end position="63"/>
    </location>
</feature>
<evidence type="ECO:0000256" key="2">
    <source>
        <dbReference type="SAM" id="SignalP"/>
    </source>
</evidence>
<dbReference type="EMBL" id="JBHMAX010000012">
    <property type="protein sequence ID" value="MFB9731475.1"/>
    <property type="molecule type" value="Genomic_DNA"/>
</dbReference>
<comment type="caution">
    <text evidence="3">The sequence shown here is derived from an EMBL/GenBank/DDBJ whole genome shotgun (WGS) entry which is preliminary data.</text>
</comment>
<sequence>MRRTPVIAATAALLALSACSGSGTPGPTSTAPATEGSPDAAPATGGAASTEGPGTSSAPAPGGTPDGADVTAGPDQAGATVDPDEVEGGADGQAAADVARQFLVAMVDADAAACDHMISFTDVQTPMVQVEEDYALCTELLPAVLAEEVDAQGLDEDGATLLEALQITGADVDGDTAVVDGDNVSPLFADSLGQETITLTRVEGRWYVDLERSFEPPAPR</sequence>
<feature type="compositionally biased region" description="Low complexity" evidence="1">
    <location>
        <begin position="18"/>
        <end position="34"/>
    </location>
</feature>
<dbReference type="Proteomes" id="UP001589613">
    <property type="component" value="Unassembled WGS sequence"/>
</dbReference>
<evidence type="ECO:0000313" key="3">
    <source>
        <dbReference type="EMBL" id="MFB9731475.1"/>
    </source>
</evidence>
<gene>
    <name evidence="3" type="ORF">ACFFN0_05420</name>
</gene>
<evidence type="ECO:0000256" key="1">
    <source>
        <dbReference type="SAM" id="MobiDB-lite"/>
    </source>
</evidence>
<evidence type="ECO:0000313" key="4">
    <source>
        <dbReference type="Proteomes" id="UP001589613"/>
    </source>
</evidence>
<dbReference type="PROSITE" id="PS51257">
    <property type="entry name" value="PROKAR_LIPOPROTEIN"/>
    <property type="match status" value="1"/>
</dbReference>
<feature type="chain" id="PRO_5046751379" description="Lipoprotein" evidence="2">
    <location>
        <begin position="21"/>
        <end position="220"/>
    </location>
</feature>
<organism evidence="3 4">
    <name type="scientific">Ornithinimicrobium kibberense</name>
    <dbReference type="NCBI Taxonomy" id="282060"/>
    <lineage>
        <taxon>Bacteria</taxon>
        <taxon>Bacillati</taxon>
        <taxon>Actinomycetota</taxon>
        <taxon>Actinomycetes</taxon>
        <taxon>Micrococcales</taxon>
        <taxon>Ornithinimicrobiaceae</taxon>
        <taxon>Ornithinimicrobium</taxon>
    </lineage>
</organism>
<reference evidence="3 4" key="1">
    <citation type="submission" date="2024-09" db="EMBL/GenBank/DDBJ databases">
        <authorList>
            <person name="Sun Q."/>
            <person name="Mori K."/>
        </authorList>
    </citation>
    <scope>NUCLEOTIDE SEQUENCE [LARGE SCALE GENOMIC DNA]</scope>
    <source>
        <strain evidence="3 4">JCM 12763</strain>
    </source>
</reference>
<protein>
    <recommendedName>
        <fullName evidence="5">Lipoprotein</fullName>
    </recommendedName>
</protein>
<dbReference type="RefSeq" id="WP_141336955.1">
    <property type="nucleotide sequence ID" value="NZ_JBHMAX010000012.1"/>
</dbReference>
<feature type="region of interest" description="Disordered" evidence="1">
    <location>
        <begin position="18"/>
        <end position="91"/>
    </location>
</feature>